<evidence type="ECO:0000313" key="2">
    <source>
        <dbReference type="EMBL" id="TNN37552.1"/>
    </source>
</evidence>
<feature type="compositionally biased region" description="Gly residues" evidence="1">
    <location>
        <begin position="88"/>
        <end position="110"/>
    </location>
</feature>
<dbReference type="AlphaFoldDB" id="A0A4Z2FAZ2"/>
<dbReference type="EMBL" id="SRLO01001472">
    <property type="protein sequence ID" value="TNN37552.1"/>
    <property type="molecule type" value="Genomic_DNA"/>
</dbReference>
<sequence length="123" mass="12710">MWTGWALATRSVDAPATFFSPRTFSRSSRCHSISLSPWQRSSKGALSGATRWGPAGVMVGLVSPLWSPTATACGTKQSKVHRDPSAWGGHGPTWGGHGPAWGGPGPGVGGSRPDVDAVSGSKR</sequence>
<dbReference type="Proteomes" id="UP000314294">
    <property type="component" value="Unassembled WGS sequence"/>
</dbReference>
<keyword evidence="3" id="KW-1185">Reference proteome</keyword>
<organism evidence="2 3">
    <name type="scientific">Liparis tanakae</name>
    <name type="common">Tanaka's snailfish</name>
    <dbReference type="NCBI Taxonomy" id="230148"/>
    <lineage>
        <taxon>Eukaryota</taxon>
        <taxon>Metazoa</taxon>
        <taxon>Chordata</taxon>
        <taxon>Craniata</taxon>
        <taxon>Vertebrata</taxon>
        <taxon>Euteleostomi</taxon>
        <taxon>Actinopterygii</taxon>
        <taxon>Neopterygii</taxon>
        <taxon>Teleostei</taxon>
        <taxon>Neoteleostei</taxon>
        <taxon>Acanthomorphata</taxon>
        <taxon>Eupercaria</taxon>
        <taxon>Perciformes</taxon>
        <taxon>Cottioidei</taxon>
        <taxon>Cottales</taxon>
        <taxon>Liparidae</taxon>
        <taxon>Liparis</taxon>
    </lineage>
</organism>
<accession>A0A4Z2FAZ2</accession>
<gene>
    <name evidence="2" type="ORF">EYF80_052284</name>
</gene>
<reference evidence="2 3" key="1">
    <citation type="submission" date="2019-03" db="EMBL/GenBank/DDBJ databases">
        <title>First draft genome of Liparis tanakae, snailfish: a comprehensive survey of snailfish specific genes.</title>
        <authorList>
            <person name="Kim W."/>
            <person name="Song I."/>
            <person name="Jeong J.-H."/>
            <person name="Kim D."/>
            <person name="Kim S."/>
            <person name="Ryu S."/>
            <person name="Song J.Y."/>
            <person name="Lee S.K."/>
        </authorList>
    </citation>
    <scope>NUCLEOTIDE SEQUENCE [LARGE SCALE GENOMIC DNA]</scope>
    <source>
        <tissue evidence="2">Muscle</tissue>
    </source>
</reference>
<protein>
    <submittedName>
        <fullName evidence="2">Uncharacterized protein</fullName>
    </submittedName>
</protein>
<feature type="region of interest" description="Disordered" evidence="1">
    <location>
        <begin position="73"/>
        <end position="123"/>
    </location>
</feature>
<comment type="caution">
    <text evidence="2">The sequence shown here is derived from an EMBL/GenBank/DDBJ whole genome shotgun (WGS) entry which is preliminary data.</text>
</comment>
<evidence type="ECO:0000313" key="3">
    <source>
        <dbReference type="Proteomes" id="UP000314294"/>
    </source>
</evidence>
<evidence type="ECO:0000256" key="1">
    <source>
        <dbReference type="SAM" id="MobiDB-lite"/>
    </source>
</evidence>
<name>A0A4Z2FAZ2_9TELE</name>
<proteinExistence type="predicted"/>